<dbReference type="EC" id="2.7.2.4" evidence="15"/>
<dbReference type="Pfam" id="PF00696">
    <property type="entry name" value="AA_kinase"/>
    <property type="match status" value="1"/>
</dbReference>
<evidence type="ECO:0000313" key="18">
    <source>
        <dbReference type="EMBL" id="SFG15620.1"/>
    </source>
</evidence>
<comment type="pathway">
    <text evidence="4 16">Amino-acid biosynthesis; L-threonine biosynthesis; L-threonine from L-aspartate: step 1/5.</text>
</comment>
<feature type="binding site" evidence="14">
    <location>
        <begin position="7"/>
        <end position="10"/>
    </location>
    <ligand>
        <name>ATP</name>
        <dbReference type="ChEBI" id="CHEBI:30616"/>
    </ligand>
</feature>
<keyword evidence="10 14" id="KW-0067">ATP-binding</keyword>
<evidence type="ECO:0000256" key="16">
    <source>
        <dbReference type="RuleBase" id="RU004249"/>
    </source>
</evidence>
<evidence type="ECO:0000313" key="19">
    <source>
        <dbReference type="Proteomes" id="UP000198897"/>
    </source>
</evidence>
<dbReference type="GO" id="GO:0005829">
    <property type="term" value="C:cytosol"/>
    <property type="evidence" value="ECO:0007669"/>
    <property type="project" value="TreeGrafter"/>
</dbReference>
<reference evidence="19" key="1">
    <citation type="submission" date="2016-10" db="EMBL/GenBank/DDBJ databases">
        <authorList>
            <person name="Varghese N."/>
            <person name="Submissions S."/>
        </authorList>
    </citation>
    <scope>NUCLEOTIDE SEQUENCE [LARGE SCALE GENOMIC DNA]</scope>
    <source>
        <strain evidence="19">FP5</strain>
    </source>
</reference>
<dbReference type="GO" id="GO:0009090">
    <property type="term" value="P:homoserine biosynthetic process"/>
    <property type="evidence" value="ECO:0007669"/>
    <property type="project" value="TreeGrafter"/>
</dbReference>
<dbReference type="PANTHER" id="PTHR21499">
    <property type="entry name" value="ASPARTATE KINASE"/>
    <property type="match status" value="1"/>
</dbReference>
<evidence type="ECO:0000256" key="10">
    <source>
        <dbReference type="ARBA" id="ARBA00022840"/>
    </source>
</evidence>
<dbReference type="GO" id="GO:0009088">
    <property type="term" value="P:threonine biosynthetic process"/>
    <property type="evidence" value="ECO:0007669"/>
    <property type="project" value="UniProtKB-UniPathway"/>
</dbReference>
<dbReference type="InterPro" id="IPR005260">
    <property type="entry name" value="Asp_kin_monofn"/>
</dbReference>
<dbReference type="UniPathway" id="UPA00051">
    <property type="reaction ID" value="UER00462"/>
</dbReference>
<dbReference type="PROSITE" id="PS00324">
    <property type="entry name" value="ASPARTOKINASE"/>
    <property type="match status" value="1"/>
</dbReference>
<comment type="function">
    <text evidence="1">Catalyzes the phosphorylation of the beta-carboxyl group of aspartic acid with ATP to yield 4-phospho-L-aspartate, which is involved in the branched biosynthetic pathway leading to the biosynthesis of amino acids threonine, isoleucine and methionine.</text>
</comment>
<dbReference type="UniPathway" id="UPA00050">
    <property type="reaction ID" value="UER00461"/>
</dbReference>
<sequence>MARVVQKYGGTSLQTTERIRLIADRVIRDQEQSSELVIVVSAMGESTNQLVKLSGEVSSCTSGRETDLLLSAGEQISSALLALAIQERGREAVALTGVQAGIETEDIHGDARITAVHTAKIEKELDAGKIVVVAGFQGCAGNQEICTLGRGGSDTTAAALAAELRADRCEIFTDVDGVYSADPRYISGAKKHTSLDYNHLLTLADLGAEVVHPRAVVHAKEHQIPLVVRSSFHDQEGTNIQHYDRAASPVVGVTFQNGFSRIQVSGEIEEKEILEGLTDAGGLLGKVQLSQRHASIMIKDEYVQEISLLLNKRRNAFGIHSIHHTEGMAAVHVVFGSRDEKRRLAPLLNEKQLVSSGDVYALECHPLVWSAVVPEEHAVGAAQELHDWFMEMESKKASIAL</sequence>
<evidence type="ECO:0000256" key="11">
    <source>
        <dbReference type="ARBA" id="ARBA00022915"/>
    </source>
</evidence>
<accession>A0A1I2PJ70</accession>
<comment type="similarity">
    <text evidence="5 15">Belongs to the aspartokinase family.</text>
</comment>
<dbReference type="AlphaFoldDB" id="A0A1I2PJ70"/>
<keyword evidence="11" id="KW-0220">Diaminopimelate biosynthesis</keyword>
<feature type="binding site" evidence="14">
    <location>
        <begin position="173"/>
        <end position="174"/>
    </location>
    <ligand>
        <name>ATP</name>
        <dbReference type="ChEBI" id="CHEBI:30616"/>
    </ligand>
</feature>
<dbReference type="UniPathway" id="UPA00034">
    <property type="reaction ID" value="UER00015"/>
</dbReference>
<dbReference type="PIRSF" id="PIRSF000726">
    <property type="entry name" value="Asp_kin"/>
    <property type="match status" value="1"/>
</dbReference>
<evidence type="ECO:0000256" key="5">
    <source>
        <dbReference type="ARBA" id="ARBA00010122"/>
    </source>
</evidence>
<dbReference type="InterPro" id="IPR036393">
    <property type="entry name" value="AceGlu_kinase-like_sf"/>
</dbReference>
<dbReference type="RefSeq" id="WP_175477889.1">
    <property type="nucleotide sequence ID" value="NZ_FOOG01000025.1"/>
</dbReference>
<dbReference type="PANTHER" id="PTHR21499:SF3">
    <property type="entry name" value="ASPARTOKINASE"/>
    <property type="match status" value="1"/>
</dbReference>
<evidence type="ECO:0000256" key="8">
    <source>
        <dbReference type="ARBA" id="ARBA00022741"/>
    </source>
</evidence>
<dbReference type="GO" id="GO:0005524">
    <property type="term" value="F:ATP binding"/>
    <property type="evidence" value="ECO:0007669"/>
    <property type="project" value="UniProtKB-KW"/>
</dbReference>
<keyword evidence="19" id="KW-1185">Reference proteome</keyword>
<feature type="binding site" evidence="14">
    <location>
        <position position="47"/>
    </location>
    <ligand>
        <name>substrate</name>
    </ligand>
</feature>
<name>A0A1I2PJ70_9BACI</name>
<keyword evidence="12" id="KW-0457">Lysine biosynthesis</keyword>
<evidence type="ECO:0000256" key="6">
    <source>
        <dbReference type="ARBA" id="ARBA00022605"/>
    </source>
</evidence>
<feature type="domain" description="Aspartate/glutamate/uridylate kinase" evidence="17">
    <location>
        <begin position="3"/>
        <end position="230"/>
    </location>
</feature>
<comment type="pathway">
    <text evidence="3 16">Amino-acid biosynthesis; L-methionine biosynthesis via de novo pathway; L-homoserine from L-aspartate: step 1/3.</text>
</comment>
<proteinExistence type="inferred from homology"/>
<comment type="pathway">
    <text evidence="2 16">Amino-acid biosynthesis; L-lysine biosynthesis via DAP pathway; (S)-tetrahydrodipicolinate from L-aspartate: step 1/4.</text>
</comment>
<feature type="binding site" evidence="14">
    <location>
        <position position="74"/>
    </location>
    <ligand>
        <name>substrate</name>
    </ligand>
</feature>
<evidence type="ECO:0000256" key="14">
    <source>
        <dbReference type="PIRSR" id="PIRSR000726-1"/>
    </source>
</evidence>
<evidence type="ECO:0000256" key="1">
    <source>
        <dbReference type="ARBA" id="ARBA00003121"/>
    </source>
</evidence>
<evidence type="ECO:0000256" key="15">
    <source>
        <dbReference type="RuleBase" id="RU003448"/>
    </source>
</evidence>
<gene>
    <name evidence="18" type="ORF">SAMN05216353_12549</name>
</gene>
<dbReference type="GO" id="GO:0019877">
    <property type="term" value="P:diaminopimelate biosynthetic process"/>
    <property type="evidence" value="ECO:0007669"/>
    <property type="project" value="UniProtKB-KW"/>
</dbReference>
<dbReference type="FunFam" id="3.40.1160.10:FF:000002">
    <property type="entry name" value="Aspartokinase"/>
    <property type="match status" value="1"/>
</dbReference>
<evidence type="ECO:0000256" key="3">
    <source>
        <dbReference type="ARBA" id="ARBA00004986"/>
    </source>
</evidence>
<dbReference type="GO" id="GO:0004072">
    <property type="term" value="F:aspartate kinase activity"/>
    <property type="evidence" value="ECO:0007669"/>
    <property type="project" value="UniProtKB-EC"/>
</dbReference>
<dbReference type="GO" id="GO:0009089">
    <property type="term" value="P:lysine biosynthetic process via diaminopimelate"/>
    <property type="evidence" value="ECO:0007669"/>
    <property type="project" value="UniProtKB-UniPathway"/>
</dbReference>
<dbReference type="NCBIfam" id="TIGR00657">
    <property type="entry name" value="asp_kinases"/>
    <property type="match status" value="1"/>
</dbReference>
<evidence type="ECO:0000259" key="17">
    <source>
        <dbReference type="Pfam" id="PF00696"/>
    </source>
</evidence>
<evidence type="ECO:0000256" key="12">
    <source>
        <dbReference type="ARBA" id="ARBA00023154"/>
    </source>
</evidence>
<dbReference type="InterPro" id="IPR041740">
    <property type="entry name" value="AKii-LysC-BS"/>
</dbReference>
<feature type="binding site" evidence="14">
    <location>
        <position position="179"/>
    </location>
    <ligand>
        <name>ATP</name>
        <dbReference type="ChEBI" id="CHEBI:30616"/>
    </ligand>
</feature>
<evidence type="ECO:0000256" key="2">
    <source>
        <dbReference type="ARBA" id="ARBA00004766"/>
    </source>
</evidence>
<dbReference type="InterPro" id="IPR018042">
    <property type="entry name" value="Aspartate_kinase_CS"/>
</dbReference>
<keyword evidence="9 15" id="KW-0418">Kinase</keyword>
<comment type="catalytic activity">
    <reaction evidence="13 15">
        <text>L-aspartate + ATP = 4-phospho-L-aspartate + ADP</text>
        <dbReference type="Rhea" id="RHEA:23776"/>
        <dbReference type="ChEBI" id="CHEBI:29991"/>
        <dbReference type="ChEBI" id="CHEBI:30616"/>
        <dbReference type="ChEBI" id="CHEBI:57535"/>
        <dbReference type="ChEBI" id="CHEBI:456216"/>
        <dbReference type="EC" id="2.7.2.4"/>
    </reaction>
</comment>
<organism evidence="18 19">
    <name type="scientific">Halobacillus alkaliphilus</name>
    <dbReference type="NCBI Taxonomy" id="396056"/>
    <lineage>
        <taxon>Bacteria</taxon>
        <taxon>Bacillati</taxon>
        <taxon>Bacillota</taxon>
        <taxon>Bacilli</taxon>
        <taxon>Bacillales</taxon>
        <taxon>Bacillaceae</taxon>
        <taxon>Halobacillus</taxon>
    </lineage>
</organism>
<dbReference type="InterPro" id="IPR001341">
    <property type="entry name" value="Asp_kinase"/>
</dbReference>
<evidence type="ECO:0000256" key="9">
    <source>
        <dbReference type="ARBA" id="ARBA00022777"/>
    </source>
</evidence>
<keyword evidence="8 14" id="KW-0547">Nucleotide-binding</keyword>
<dbReference type="InterPro" id="IPR001048">
    <property type="entry name" value="Asp/Glu/Uridylate_kinase"/>
</dbReference>
<keyword evidence="6 16" id="KW-0028">Amino-acid biosynthesis</keyword>
<evidence type="ECO:0000256" key="13">
    <source>
        <dbReference type="ARBA" id="ARBA00047872"/>
    </source>
</evidence>
<feature type="binding site" evidence="14">
    <location>
        <position position="184"/>
    </location>
    <ligand>
        <name>ATP</name>
        <dbReference type="ChEBI" id="CHEBI:30616"/>
    </ligand>
</feature>
<dbReference type="SUPFAM" id="SSF53633">
    <property type="entry name" value="Carbamate kinase-like"/>
    <property type="match status" value="1"/>
</dbReference>
<evidence type="ECO:0000256" key="7">
    <source>
        <dbReference type="ARBA" id="ARBA00022679"/>
    </source>
</evidence>
<protein>
    <recommendedName>
        <fullName evidence="15">Aspartokinase</fullName>
        <ecNumber evidence="15">2.7.2.4</ecNumber>
    </recommendedName>
</protein>
<dbReference type="Proteomes" id="UP000198897">
    <property type="component" value="Unassembled WGS sequence"/>
</dbReference>
<evidence type="ECO:0000256" key="4">
    <source>
        <dbReference type="ARBA" id="ARBA00005139"/>
    </source>
</evidence>
<dbReference type="Gene3D" id="3.40.1160.10">
    <property type="entry name" value="Acetylglutamate kinase-like"/>
    <property type="match status" value="1"/>
</dbReference>
<dbReference type="EMBL" id="FOOG01000025">
    <property type="protein sequence ID" value="SFG15620.1"/>
    <property type="molecule type" value="Genomic_DNA"/>
</dbReference>
<keyword evidence="7 15" id="KW-0808">Transferase</keyword>
<dbReference type="CDD" id="cd04261">
    <property type="entry name" value="AAK_AKii-LysC-BS"/>
    <property type="match status" value="1"/>
</dbReference>